<organism evidence="1 2">
    <name type="scientific">Kingdonia uniflora</name>
    <dbReference type="NCBI Taxonomy" id="39325"/>
    <lineage>
        <taxon>Eukaryota</taxon>
        <taxon>Viridiplantae</taxon>
        <taxon>Streptophyta</taxon>
        <taxon>Embryophyta</taxon>
        <taxon>Tracheophyta</taxon>
        <taxon>Spermatophyta</taxon>
        <taxon>Magnoliopsida</taxon>
        <taxon>Ranunculales</taxon>
        <taxon>Circaeasteraceae</taxon>
        <taxon>Kingdonia</taxon>
    </lineage>
</organism>
<dbReference type="PANTHER" id="PTHR31762:SF10">
    <property type="entry name" value="FAS-BINDING FACTOR-LIKE PROTEIN"/>
    <property type="match status" value="1"/>
</dbReference>
<proteinExistence type="predicted"/>
<dbReference type="InterPro" id="IPR040321">
    <property type="entry name" value="SCD2-like"/>
</dbReference>
<dbReference type="EMBL" id="JACGCM010001721">
    <property type="protein sequence ID" value="KAF6151034.1"/>
    <property type="molecule type" value="Genomic_DNA"/>
</dbReference>
<dbReference type="PANTHER" id="PTHR31762">
    <property type="entry name" value="FAS-BINDING FACTOR-LIKE PROTEIN"/>
    <property type="match status" value="1"/>
</dbReference>
<keyword evidence="2" id="KW-1185">Reference proteome</keyword>
<comment type="caution">
    <text evidence="1">The sequence shown here is derived from an EMBL/GenBank/DDBJ whole genome shotgun (WGS) entry which is preliminary data.</text>
</comment>
<dbReference type="AlphaFoldDB" id="A0A7J7M8C7"/>
<name>A0A7J7M8C7_9MAGN</name>
<dbReference type="GO" id="GO:0000911">
    <property type="term" value="P:cytokinesis by cell plate formation"/>
    <property type="evidence" value="ECO:0007669"/>
    <property type="project" value="InterPro"/>
</dbReference>
<accession>A0A7J7M8C7</accession>
<dbReference type="Proteomes" id="UP000541444">
    <property type="component" value="Unassembled WGS sequence"/>
</dbReference>
<gene>
    <name evidence="1" type="ORF">GIB67_010612</name>
</gene>
<evidence type="ECO:0000313" key="2">
    <source>
        <dbReference type="Proteomes" id="UP000541444"/>
    </source>
</evidence>
<reference evidence="1 2" key="1">
    <citation type="journal article" date="2020" name="IScience">
        <title>Genome Sequencing of the Endangered Kingdonia uniflora (Circaeasteraceae, Ranunculales) Reveals Potential Mechanisms of Evolutionary Specialization.</title>
        <authorList>
            <person name="Sun Y."/>
            <person name="Deng T."/>
            <person name="Zhang A."/>
            <person name="Moore M.J."/>
            <person name="Landis J.B."/>
            <person name="Lin N."/>
            <person name="Zhang H."/>
            <person name="Zhang X."/>
            <person name="Huang J."/>
            <person name="Zhang X."/>
            <person name="Sun H."/>
            <person name="Wang H."/>
        </authorList>
    </citation>
    <scope>NUCLEOTIDE SEQUENCE [LARGE SCALE GENOMIC DNA]</scope>
    <source>
        <strain evidence="1">TB1705</strain>
        <tissue evidence="1">Leaf</tissue>
    </source>
</reference>
<sequence>MNDLSGEGNIQSMLLVEKGMHELALLKVEDVVIFTMAQHRRLNLLNSGQPVSDDLKIPIEVQNLLEAFEFNQEESEDVLFKQAWLTYLWRRTKSHGLEPNIFNECLQFWINLSTRSPTSHDTVDVERGLMELK</sequence>
<protein>
    <submittedName>
        <fullName evidence="1">Uncharacterized protein</fullName>
    </submittedName>
</protein>
<evidence type="ECO:0000313" key="1">
    <source>
        <dbReference type="EMBL" id="KAF6151034.1"/>
    </source>
</evidence>
<dbReference type="OrthoDB" id="2014962at2759"/>